<dbReference type="InterPro" id="IPR009057">
    <property type="entry name" value="Homeodomain-like_sf"/>
</dbReference>
<dbReference type="SUPFAM" id="SSF46689">
    <property type="entry name" value="Homeodomain-like"/>
    <property type="match status" value="2"/>
</dbReference>
<dbReference type="Gene3D" id="2.60.120.10">
    <property type="entry name" value="Jelly Rolls"/>
    <property type="match status" value="1"/>
</dbReference>
<evidence type="ECO:0000256" key="2">
    <source>
        <dbReference type="ARBA" id="ARBA00023125"/>
    </source>
</evidence>
<protein>
    <submittedName>
        <fullName evidence="6">AraC family transcriptional regulator</fullName>
    </submittedName>
</protein>
<keyword evidence="3" id="KW-0804">Transcription</keyword>
<dbReference type="GO" id="GO:0043565">
    <property type="term" value="F:sequence-specific DNA binding"/>
    <property type="evidence" value="ECO:0007669"/>
    <property type="project" value="InterPro"/>
</dbReference>
<dbReference type="PROSITE" id="PS00041">
    <property type="entry name" value="HTH_ARAC_FAMILY_1"/>
    <property type="match status" value="1"/>
</dbReference>
<evidence type="ECO:0000313" key="6">
    <source>
        <dbReference type="EMBL" id="BCL26972.1"/>
    </source>
</evidence>
<evidence type="ECO:0000256" key="1">
    <source>
        <dbReference type="ARBA" id="ARBA00023015"/>
    </source>
</evidence>
<reference evidence="6 7" key="1">
    <citation type="journal article" date="2014" name="Int. J. Syst. Evol. Microbiol.">
        <title>Complete genome sequence of Corynebacterium casei LMG S-19264T (=DSM 44701T), isolated from a smear-ripened cheese.</title>
        <authorList>
            <consortium name="US DOE Joint Genome Institute (JGI-PGF)"/>
            <person name="Walter F."/>
            <person name="Albersmeier A."/>
            <person name="Kalinowski J."/>
            <person name="Ruckert C."/>
        </authorList>
    </citation>
    <scope>NUCLEOTIDE SEQUENCE [LARGE SCALE GENOMIC DNA]</scope>
    <source>
        <strain evidence="6 7">JCM 4677</strain>
    </source>
</reference>
<keyword evidence="7" id="KW-1185">Reference proteome</keyword>
<dbReference type="InterPro" id="IPR018062">
    <property type="entry name" value="HTH_AraC-typ_CS"/>
</dbReference>
<dbReference type="PANTHER" id="PTHR46796">
    <property type="entry name" value="HTH-TYPE TRANSCRIPTIONAL ACTIVATOR RHAS-RELATED"/>
    <property type="match status" value="1"/>
</dbReference>
<evidence type="ECO:0000256" key="3">
    <source>
        <dbReference type="ARBA" id="ARBA00023163"/>
    </source>
</evidence>
<dbReference type="Pfam" id="PF12852">
    <property type="entry name" value="Cupin_6"/>
    <property type="match status" value="1"/>
</dbReference>
<evidence type="ECO:0000313" key="7">
    <source>
        <dbReference type="Proteomes" id="UP000516444"/>
    </source>
</evidence>
<feature type="region of interest" description="Disordered" evidence="4">
    <location>
        <begin position="291"/>
        <end position="312"/>
    </location>
</feature>
<dbReference type="SUPFAM" id="SSF51182">
    <property type="entry name" value="RmlC-like cupins"/>
    <property type="match status" value="1"/>
</dbReference>
<dbReference type="InterPro" id="IPR020449">
    <property type="entry name" value="Tscrpt_reg_AraC-type_HTH"/>
</dbReference>
<organism evidence="6 7">
    <name type="scientific">Streptomyces aurantiacus</name>
    <dbReference type="NCBI Taxonomy" id="47760"/>
    <lineage>
        <taxon>Bacteria</taxon>
        <taxon>Bacillati</taxon>
        <taxon>Actinomycetota</taxon>
        <taxon>Actinomycetes</taxon>
        <taxon>Kitasatosporales</taxon>
        <taxon>Streptomycetaceae</taxon>
        <taxon>Streptomyces</taxon>
        <taxon>Streptomyces aurantiacus group</taxon>
    </lineage>
</organism>
<dbReference type="EMBL" id="AP023440">
    <property type="protein sequence ID" value="BCL26972.1"/>
    <property type="molecule type" value="Genomic_DNA"/>
</dbReference>
<dbReference type="AlphaFoldDB" id="A0A7G1NWD4"/>
<dbReference type="InterPro" id="IPR032783">
    <property type="entry name" value="AraC_lig"/>
</dbReference>
<keyword evidence="1" id="KW-0805">Transcription regulation</keyword>
<dbReference type="GO" id="GO:0003700">
    <property type="term" value="F:DNA-binding transcription factor activity"/>
    <property type="evidence" value="ECO:0007669"/>
    <property type="project" value="InterPro"/>
</dbReference>
<accession>A0A7G1NWD4</accession>
<gene>
    <name evidence="6" type="ORF">GCM10017557_18310</name>
</gene>
<dbReference type="PROSITE" id="PS01124">
    <property type="entry name" value="HTH_ARAC_FAMILY_2"/>
    <property type="match status" value="1"/>
</dbReference>
<sequence length="312" mass="34066">MDVISEVIGTIRAGRPSALRVRQSGTWGMYLPGIEGMGFHVVLKGTGWLITPSGQPVPLNAGDVVLVPHGVEHGLSHTAACTIDGLPDLELPSAHPVTEPAAFDVVLGCYRLERGRIHRFLRELPPVITMSPDYDRHPETRVLIEMLVADVAEDLPGAAVSRSALVDLTLVHALRHARGHTRLGAWPEVTDPGIAAALNEMHTSAQRPWTLGQLSTIAGMSLTAFKRRFTLLVGTPPMTYLTDWRLTHSARVLRETKAPLAAIARQVGYSSEYAFANAFRRKFGIAPGRFRDRMTHEPTRPGRAPVPDAEQV</sequence>
<proteinExistence type="predicted"/>
<keyword evidence="2" id="KW-0238">DNA-binding</keyword>
<dbReference type="KEGG" id="sgm:GCM10017557_18310"/>
<dbReference type="InterPro" id="IPR018060">
    <property type="entry name" value="HTH_AraC"/>
</dbReference>
<dbReference type="SMART" id="SM00342">
    <property type="entry name" value="HTH_ARAC"/>
    <property type="match status" value="1"/>
</dbReference>
<name>A0A7G1NWD4_9ACTN</name>
<dbReference type="InterPro" id="IPR014710">
    <property type="entry name" value="RmlC-like_jellyroll"/>
</dbReference>
<dbReference type="PRINTS" id="PR00032">
    <property type="entry name" value="HTHARAC"/>
</dbReference>
<evidence type="ECO:0000256" key="4">
    <source>
        <dbReference type="SAM" id="MobiDB-lite"/>
    </source>
</evidence>
<dbReference type="RefSeq" id="WP_190849914.1">
    <property type="nucleotide sequence ID" value="NZ_AP023440.1"/>
</dbReference>
<evidence type="ECO:0000259" key="5">
    <source>
        <dbReference type="PROSITE" id="PS01124"/>
    </source>
</evidence>
<dbReference type="PANTHER" id="PTHR46796:SF7">
    <property type="entry name" value="ARAC FAMILY TRANSCRIPTIONAL REGULATOR"/>
    <property type="match status" value="1"/>
</dbReference>
<feature type="domain" description="HTH araC/xylS-type" evidence="5">
    <location>
        <begin position="195"/>
        <end position="293"/>
    </location>
</feature>
<feature type="compositionally biased region" description="Basic and acidic residues" evidence="4">
    <location>
        <begin position="291"/>
        <end position="300"/>
    </location>
</feature>
<dbReference type="Pfam" id="PF12833">
    <property type="entry name" value="HTH_18"/>
    <property type="match status" value="1"/>
</dbReference>
<dbReference type="InterPro" id="IPR050204">
    <property type="entry name" value="AraC_XylS_family_regulators"/>
</dbReference>
<dbReference type="Proteomes" id="UP000516444">
    <property type="component" value="Chromosome"/>
</dbReference>
<dbReference type="InterPro" id="IPR011051">
    <property type="entry name" value="RmlC_Cupin_sf"/>
</dbReference>
<dbReference type="Gene3D" id="1.10.10.60">
    <property type="entry name" value="Homeodomain-like"/>
    <property type="match status" value="1"/>
</dbReference>